<evidence type="ECO:0000313" key="1">
    <source>
        <dbReference type="EMBL" id="JAH20314.1"/>
    </source>
</evidence>
<name>A0A0E9QU25_ANGAN</name>
<protein>
    <submittedName>
        <fullName evidence="1">Uncharacterized protein</fullName>
    </submittedName>
</protein>
<sequence length="63" mass="7137">MWQFHTSRVAFRVFNVNMGLSYCHVLITNDPTISVCTVSDVYKIRCSPRLADKEALTVNTGTE</sequence>
<accession>A0A0E9QU25</accession>
<reference evidence="1" key="2">
    <citation type="journal article" date="2015" name="Fish Shellfish Immunol.">
        <title>Early steps in the European eel (Anguilla anguilla)-Vibrio vulnificus interaction in the gills: Role of the RtxA13 toxin.</title>
        <authorList>
            <person name="Callol A."/>
            <person name="Pajuelo D."/>
            <person name="Ebbesson L."/>
            <person name="Teles M."/>
            <person name="MacKenzie S."/>
            <person name="Amaro C."/>
        </authorList>
    </citation>
    <scope>NUCLEOTIDE SEQUENCE</scope>
</reference>
<proteinExistence type="predicted"/>
<dbReference type="EMBL" id="GBXM01088263">
    <property type="protein sequence ID" value="JAH20314.1"/>
    <property type="molecule type" value="Transcribed_RNA"/>
</dbReference>
<reference evidence="1" key="1">
    <citation type="submission" date="2014-11" db="EMBL/GenBank/DDBJ databases">
        <authorList>
            <person name="Amaro Gonzalez C."/>
        </authorList>
    </citation>
    <scope>NUCLEOTIDE SEQUENCE</scope>
</reference>
<dbReference type="AlphaFoldDB" id="A0A0E9QU25"/>
<organism evidence="1">
    <name type="scientific">Anguilla anguilla</name>
    <name type="common">European freshwater eel</name>
    <name type="synonym">Muraena anguilla</name>
    <dbReference type="NCBI Taxonomy" id="7936"/>
    <lineage>
        <taxon>Eukaryota</taxon>
        <taxon>Metazoa</taxon>
        <taxon>Chordata</taxon>
        <taxon>Craniata</taxon>
        <taxon>Vertebrata</taxon>
        <taxon>Euteleostomi</taxon>
        <taxon>Actinopterygii</taxon>
        <taxon>Neopterygii</taxon>
        <taxon>Teleostei</taxon>
        <taxon>Anguilliformes</taxon>
        <taxon>Anguillidae</taxon>
        <taxon>Anguilla</taxon>
    </lineage>
</organism>